<evidence type="ECO:0000313" key="1">
    <source>
        <dbReference type="EMBL" id="AQK68579.1"/>
    </source>
</evidence>
<gene>
    <name evidence="1" type="ORF">ZEAMMB73_Zm00001d015285</name>
</gene>
<dbReference type="AlphaFoldDB" id="A0A1D6H109"/>
<name>A0A1D6H109_MAIZE</name>
<accession>A0A1D6H109</accession>
<dbReference type="EMBL" id="CM000781">
    <property type="protein sequence ID" value="AQK68579.1"/>
    <property type="molecule type" value="Genomic_DNA"/>
</dbReference>
<protein>
    <submittedName>
        <fullName evidence="1">Uncharacterized protein</fullName>
    </submittedName>
</protein>
<organism evidence="1">
    <name type="scientific">Zea mays</name>
    <name type="common">Maize</name>
    <dbReference type="NCBI Taxonomy" id="4577"/>
    <lineage>
        <taxon>Eukaryota</taxon>
        <taxon>Viridiplantae</taxon>
        <taxon>Streptophyta</taxon>
        <taxon>Embryophyta</taxon>
        <taxon>Tracheophyta</taxon>
        <taxon>Spermatophyta</taxon>
        <taxon>Magnoliopsida</taxon>
        <taxon>Liliopsida</taxon>
        <taxon>Poales</taxon>
        <taxon>Poaceae</taxon>
        <taxon>PACMAD clade</taxon>
        <taxon>Panicoideae</taxon>
        <taxon>Andropogonodae</taxon>
        <taxon>Andropogoneae</taxon>
        <taxon>Tripsacinae</taxon>
        <taxon>Zea</taxon>
    </lineage>
</organism>
<proteinExistence type="predicted"/>
<reference evidence="1" key="1">
    <citation type="submission" date="2015-12" db="EMBL/GenBank/DDBJ databases">
        <title>Update maize B73 reference genome by single molecule sequencing technologies.</title>
        <authorList>
            <consortium name="Maize Genome Sequencing Project"/>
            <person name="Ware D."/>
        </authorList>
    </citation>
    <scope>NUCLEOTIDE SEQUENCE</scope>
    <source>
        <tissue evidence="1">Seedling</tissue>
    </source>
</reference>
<sequence>MCPLQLIAPTSCWHHQNTTWLPTLEQ</sequence>